<organism evidence="2 3">
    <name type="scientific">Pseudovibrio exalbescens</name>
    <dbReference type="NCBI Taxonomy" id="197461"/>
    <lineage>
        <taxon>Bacteria</taxon>
        <taxon>Pseudomonadati</taxon>
        <taxon>Pseudomonadota</taxon>
        <taxon>Alphaproteobacteria</taxon>
        <taxon>Hyphomicrobiales</taxon>
        <taxon>Stappiaceae</taxon>
        <taxon>Pseudovibrio</taxon>
    </lineage>
</organism>
<name>A0A1U7JJJ9_9HYPH</name>
<protein>
    <submittedName>
        <fullName evidence="2">Translation initiation factor 3</fullName>
    </submittedName>
</protein>
<keyword evidence="1" id="KW-1133">Transmembrane helix</keyword>
<proteinExistence type="predicted"/>
<dbReference type="OrthoDB" id="7906671at2"/>
<feature type="transmembrane region" description="Helical" evidence="1">
    <location>
        <begin position="83"/>
        <end position="101"/>
    </location>
</feature>
<dbReference type="RefSeq" id="WP_028481395.1">
    <property type="nucleotide sequence ID" value="NZ_LVVZ01000010.1"/>
</dbReference>
<keyword evidence="2" id="KW-0648">Protein biosynthesis</keyword>
<keyword evidence="3" id="KW-1185">Reference proteome</keyword>
<keyword evidence="1" id="KW-0812">Transmembrane</keyword>
<evidence type="ECO:0000313" key="2">
    <source>
        <dbReference type="EMBL" id="OKL44872.1"/>
    </source>
</evidence>
<dbReference type="AlphaFoldDB" id="A0A1U7JJJ9"/>
<reference evidence="2 3" key="1">
    <citation type="submission" date="2016-03" db="EMBL/GenBank/DDBJ databases">
        <title>Genome sequence of Nesiotobacter sp. nov., a moderately halophilic alphaproteobacterium isolated from the Yellow Sea, China.</title>
        <authorList>
            <person name="Zhang G."/>
            <person name="Zhang R."/>
        </authorList>
    </citation>
    <scope>NUCLEOTIDE SEQUENCE [LARGE SCALE GENOMIC DNA]</scope>
    <source>
        <strain evidence="2 3">WB1-6</strain>
    </source>
</reference>
<dbReference type="EMBL" id="LVVZ01000010">
    <property type="protein sequence ID" value="OKL44872.1"/>
    <property type="molecule type" value="Genomic_DNA"/>
</dbReference>
<feature type="transmembrane region" description="Helical" evidence="1">
    <location>
        <begin position="46"/>
        <end position="71"/>
    </location>
</feature>
<sequence>MVDGGKLFFQLVRILCGFIAAVIAAGLFFSWGYFRASGPDTDPATFIAMMGSTIVSASVIGSLALIPAIFAAGFAETMKWRGVVYHVGAAGLIALAIWSIGDQIPSTGEAPALRPGSSVVTSAGFLAGFAYWLIAGRTSGCWWIEKRRDDTNRS</sequence>
<feature type="transmembrane region" description="Helical" evidence="1">
    <location>
        <begin position="121"/>
        <end position="144"/>
    </location>
</feature>
<dbReference type="GO" id="GO:0003743">
    <property type="term" value="F:translation initiation factor activity"/>
    <property type="evidence" value="ECO:0007669"/>
    <property type="project" value="UniProtKB-KW"/>
</dbReference>
<accession>A0A1U7JJJ9</accession>
<dbReference type="Proteomes" id="UP000185783">
    <property type="component" value="Unassembled WGS sequence"/>
</dbReference>
<keyword evidence="2" id="KW-0396">Initiation factor</keyword>
<comment type="caution">
    <text evidence="2">The sequence shown here is derived from an EMBL/GenBank/DDBJ whole genome shotgun (WGS) entry which is preliminary data.</text>
</comment>
<keyword evidence="1" id="KW-0472">Membrane</keyword>
<feature type="transmembrane region" description="Helical" evidence="1">
    <location>
        <begin position="12"/>
        <end position="34"/>
    </location>
</feature>
<gene>
    <name evidence="2" type="ORF">A3843_06190</name>
</gene>
<evidence type="ECO:0000256" key="1">
    <source>
        <dbReference type="SAM" id="Phobius"/>
    </source>
</evidence>
<evidence type="ECO:0000313" key="3">
    <source>
        <dbReference type="Proteomes" id="UP000185783"/>
    </source>
</evidence>